<evidence type="ECO:0000313" key="2">
    <source>
        <dbReference type="EMBL" id="MDX6181862.1"/>
    </source>
</evidence>
<sequence length="160" mass="18194">MKIFQKTTLLLLLVAIFSCKKTETAEKGKIKAADWLIGNWENKNPDGVLTENWEKINDSTFNAVSYFIKGKDTVHFESIRLVQKGETLTYFATVKGQNNDKPVAFPSVLETEKQLVFENIKHDYPQKITYTKGANNTLTAEISGKLEGKMTTERFILVKK</sequence>
<dbReference type="RefSeq" id="WP_319616411.1">
    <property type="nucleotide sequence ID" value="NZ_CP087133.1"/>
</dbReference>
<comment type="caution">
    <text evidence="3">The sequence shown here is derived from an EMBL/GenBank/DDBJ whole genome shotgun (WGS) entry which is preliminary data.</text>
</comment>
<evidence type="ECO:0000313" key="5">
    <source>
        <dbReference type="Proteomes" id="UP001278738"/>
    </source>
</evidence>
<dbReference type="InterPro" id="IPR046232">
    <property type="entry name" value="DUF6265"/>
</dbReference>
<feature type="domain" description="DUF6265" evidence="1">
    <location>
        <begin position="34"/>
        <end position="143"/>
    </location>
</feature>
<protein>
    <submittedName>
        <fullName evidence="3">DUF6265 family protein</fullName>
    </submittedName>
</protein>
<dbReference type="EMBL" id="JAWXVG010000002">
    <property type="protein sequence ID" value="MDX6181862.1"/>
    <property type="molecule type" value="Genomic_DNA"/>
</dbReference>
<evidence type="ECO:0000313" key="3">
    <source>
        <dbReference type="EMBL" id="MDX6185104.1"/>
    </source>
</evidence>
<accession>A0AAJ2S9S8</accession>
<dbReference type="AlphaFoldDB" id="A0AAJ2S9S8"/>
<dbReference type="PROSITE" id="PS51257">
    <property type="entry name" value="PROKAR_LIPOPROTEIN"/>
    <property type="match status" value="1"/>
</dbReference>
<name>A0AAJ2S9S8_9FLAO</name>
<evidence type="ECO:0000259" key="1">
    <source>
        <dbReference type="Pfam" id="PF19780"/>
    </source>
</evidence>
<keyword evidence="5" id="KW-1185">Reference proteome</keyword>
<proteinExistence type="predicted"/>
<dbReference type="Proteomes" id="UP001278738">
    <property type="component" value="Unassembled WGS sequence"/>
</dbReference>
<dbReference type="EMBL" id="JAWXVH010000002">
    <property type="protein sequence ID" value="MDX6185104.1"/>
    <property type="molecule type" value="Genomic_DNA"/>
</dbReference>
<reference evidence="3 5" key="1">
    <citation type="submission" date="2023-11" db="EMBL/GenBank/DDBJ databases">
        <title>Unpublished Manusciprt.</title>
        <authorList>
            <person name="Saticioglu I.B."/>
            <person name="Ay H."/>
            <person name="Ajmi N."/>
            <person name="Altun S."/>
            <person name="Duman M."/>
        </authorList>
    </citation>
    <scope>NUCLEOTIDE SEQUENCE</scope>
    <source>
        <strain evidence="2 5">Fl-33</strain>
        <strain evidence="3">Fl-77</strain>
    </source>
</reference>
<dbReference type="Pfam" id="PF19780">
    <property type="entry name" value="DUF6265"/>
    <property type="match status" value="1"/>
</dbReference>
<organism evidence="3 4">
    <name type="scientific">Flavobacterium flavipigmentatum</name>
    <dbReference type="NCBI Taxonomy" id="2893884"/>
    <lineage>
        <taxon>Bacteria</taxon>
        <taxon>Pseudomonadati</taxon>
        <taxon>Bacteroidota</taxon>
        <taxon>Flavobacteriia</taxon>
        <taxon>Flavobacteriales</taxon>
        <taxon>Flavobacteriaceae</taxon>
        <taxon>Flavobacterium</taxon>
    </lineage>
</organism>
<dbReference type="Proteomes" id="UP001270053">
    <property type="component" value="Unassembled WGS sequence"/>
</dbReference>
<evidence type="ECO:0000313" key="4">
    <source>
        <dbReference type="Proteomes" id="UP001270053"/>
    </source>
</evidence>
<gene>
    <name evidence="2" type="ORF">SGQ18_06815</name>
    <name evidence="3" type="ORF">SGQ44_05020</name>
</gene>